<dbReference type="InterPro" id="IPR022695">
    <property type="entry name" value="Histidinol_DH_monofunct"/>
</dbReference>
<comment type="cofactor">
    <cofactor evidence="8 12">
        <name>Zn(2+)</name>
        <dbReference type="ChEBI" id="CHEBI:29105"/>
    </cofactor>
    <text evidence="8 12">Binds 1 zinc ion per subunit.</text>
</comment>
<dbReference type="PROSITE" id="PS00611">
    <property type="entry name" value="HISOL_DEHYDROGENASE"/>
    <property type="match status" value="1"/>
</dbReference>
<comment type="catalytic activity">
    <reaction evidence="7 8">
        <text>L-histidinol + 2 NAD(+) + H2O = L-histidine + 2 NADH + 3 H(+)</text>
        <dbReference type="Rhea" id="RHEA:20641"/>
        <dbReference type="ChEBI" id="CHEBI:15377"/>
        <dbReference type="ChEBI" id="CHEBI:15378"/>
        <dbReference type="ChEBI" id="CHEBI:57540"/>
        <dbReference type="ChEBI" id="CHEBI:57595"/>
        <dbReference type="ChEBI" id="CHEBI:57699"/>
        <dbReference type="ChEBI" id="CHEBI:57945"/>
        <dbReference type="EC" id="1.1.1.23"/>
    </reaction>
</comment>
<feature type="binding site" evidence="8 12">
    <location>
        <position position="418"/>
    </location>
    <ligand>
        <name>Zn(2+)</name>
        <dbReference type="ChEBI" id="CHEBI:29105"/>
    </ligand>
</feature>
<feature type="binding site" evidence="8 11">
    <location>
        <position position="257"/>
    </location>
    <ligand>
        <name>substrate</name>
    </ligand>
</feature>
<dbReference type="NCBIfam" id="TIGR00069">
    <property type="entry name" value="hisD"/>
    <property type="match status" value="1"/>
</dbReference>
<evidence type="ECO:0000256" key="10">
    <source>
        <dbReference type="PIRSR" id="PIRSR000099-1"/>
    </source>
</evidence>
<dbReference type="InterPro" id="IPR001692">
    <property type="entry name" value="Histidinol_DH_CS"/>
</dbReference>
<dbReference type="InterPro" id="IPR016161">
    <property type="entry name" value="Ald_DH/histidinol_DH"/>
</dbReference>
<evidence type="ECO:0000256" key="11">
    <source>
        <dbReference type="PIRSR" id="PIRSR000099-3"/>
    </source>
</evidence>
<comment type="function">
    <text evidence="1 8">Catalyzes the sequential NAD-dependent oxidations of L-histidinol to L-histidinaldehyde and then to L-histidine.</text>
</comment>
<sequence>MNIVDLRNEKNILSVVKEKLQRHGNKLNEVEKLVENIIIDVKENKDKALLRMMKDFDKVEVESLKVDKEDIKKAYENVDKDFLEVLKESKDNIEKYHKNQKYSHFDMDEGRKRLTQKVTPIERVGLYIPGGKSPYPSTVLMNAVPAKVAGVKEIALITPPNKEGKVNENILAAAYLCGVDEIYLSGGAGAIAALAYGTETIKPVYKICGPGNLFVAEAKRKVYGDVDIDMLAGPSEVLVIADEKSDPRFVAADLLSQAEHDENAACILVTTSEDLAGKVKEEVNNQLKELSKVDIATKSVENYGIIFVVDDIDEAFEVSNEIAPEHLELSLEEPFGYIDKVQNAGTVFMGEYTPEPVGDYFAGSNHTIPTSGKAKFYSPLSTYDFLKRTSIVYYSKEELTKHKDKIIKFANKEGLTAHAKAIERRFE</sequence>
<evidence type="ECO:0000256" key="2">
    <source>
        <dbReference type="ARBA" id="ARBA00010178"/>
    </source>
</evidence>
<dbReference type="Proteomes" id="UP000261212">
    <property type="component" value="Unassembled WGS sequence"/>
</dbReference>
<evidence type="ECO:0000256" key="9">
    <source>
        <dbReference type="PIRNR" id="PIRNR000099"/>
    </source>
</evidence>
<gene>
    <name evidence="8 14" type="primary">hisD</name>
    <name evidence="14" type="ORF">DW687_02175</name>
</gene>
<feature type="binding site" evidence="8 11">
    <location>
        <position position="326"/>
    </location>
    <ligand>
        <name>substrate</name>
    </ligand>
</feature>
<dbReference type="FunFam" id="3.40.50.1980:FF:000026">
    <property type="entry name" value="Histidinol dehydrogenase"/>
    <property type="match status" value="1"/>
</dbReference>
<dbReference type="HAMAP" id="MF_01024">
    <property type="entry name" value="HisD"/>
    <property type="match status" value="1"/>
</dbReference>
<dbReference type="RefSeq" id="WP_117531305.1">
    <property type="nucleotide sequence ID" value="NZ_QUSM01000002.1"/>
</dbReference>
<dbReference type="GO" id="GO:0000105">
    <property type="term" value="P:L-histidine biosynthetic process"/>
    <property type="evidence" value="ECO:0007669"/>
    <property type="project" value="UniProtKB-UniRule"/>
</dbReference>
<dbReference type="GO" id="GO:0005829">
    <property type="term" value="C:cytosol"/>
    <property type="evidence" value="ECO:0007669"/>
    <property type="project" value="TreeGrafter"/>
</dbReference>
<feature type="binding site" evidence="8 11">
    <location>
        <position position="235"/>
    </location>
    <ligand>
        <name>substrate</name>
    </ligand>
</feature>
<feature type="active site" description="Proton acceptor" evidence="8 10">
    <location>
        <position position="326"/>
    </location>
</feature>
<dbReference type="GO" id="GO:0004399">
    <property type="term" value="F:histidinol dehydrogenase activity"/>
    <property type="evidence" value="ECO:0007669"/>
    <property type="project" value="UniProtKB-UniRule"/>
</dbReference>
<accession>A0A3E3E0R4</accession>
<comment type="caution">
    <text evidence="14">The sequence shown here is derived from an EMBL/GenBank/DDBJ whole genome shotgun (WGS) entry which is preliminary data.</text>
</comment>
<organism evidence="14 15">
    <name type="scientific">Anaerofustis stercorihominis</name>
    <dbReference type="NCBI Taxonomy" id="214853"/>
    <lineage>
        <taxon>Bacteria</taxon>
        <taxon>Bacillati</taxon>
        <taxon>Bacillota</taxon>
        <taxon>Clostridia</taxon>
        <taxon>Eubacteriales</taxon>
        <taxon>Eubacteriaceae</taxon>
        <taxon>Anaerofustis</taxon>
    </lineage>
</organism>
<dbReference type="EC" id="1.1.1.23" evidence="3 8"/>
<keyword evidence="4 8" id="KW-0479">Metal-binding</keyword>
<dbReference type="PANTHER" id="PTHR21256">
    <property type="entry name" value="HISTIDINOL DEHYDROGENASE HDH"/>
    <property type="match status" value="1"/>
</dbReference>
<keyword evidence="8" id="KW-0028">Amino-acid biosynthesis</keyword>
<feature type="binding site" evidence="8 11">
    <location>
        <position position="413"/>
    </location>
    <ligand>
        <name>substrate</name>
    </ligand>
</feature>
<protein>
    <recommendedName>
        <fullName evidence="3 8">Histidinol dehydrogenase</fullName>
        <shortName evidence="8">HDH</shortName>
        <ecNumber evidence="3 8">1.1.1.23</ecNumber>
    </recommendedName>
</protein>
<comment type="similarity">
    <text evidence="2 8 9 13">Belongs to the histidinol dehydrogenase family.</text>
</comment>
<proteinExistence type="inferred from homology"/>
<comment type="caution">
    <text evidence="8">Lacks conserved residue(s) required for the propagation of feature annotation.</text>
</comment>
<evidence type="ECO:0000256" key="5">
    <source>
        <dbReference type="ARBA" id="ARBA00022833"/>
    </source>
</evidence>
<dbReference type="PRINTS" id="PR00083">
    <property type="entry name" value="HOLDHDRGNASE"/>
</dbReference>
<evidence type="ECO:0000256" key="6">
    <source>
        <dbReference type="ARBA" id="ARBA00023002"/>
    </source>
</evidence>
<dbReference type="FunFam" id="3.40.50.1980:FF:000001">
    <property type="entry name" value="Histidinol dehydrogenase"/>
    <property type="match status" value="1"/>
</dbReference>
<evidence type="ECO:0000313" key="15">
    <source>
        <dbReference type="Proteomes" id="UP000261212"/>
    </source>
</evidence>
<feature type="binding site" evidence="8 12">
    <location>
        <position position="359"/>
    </location>
    <ligand>
        <name>Zn(2+)</name>
        <dbReference type="ChEBI" id="CHEBI:29105"/>
    </ligand>
</feature>
<keyword evidence="8" id="KW-0368">Histidine biosynthesis</keyword>
<evidence type="ECO:0000313" key="14">
    <source>
        <dbReference type="EMBL" id="RGD75151.1"/>
    </source>
</evidence>
<dbReference type="Gene3D" id="3.40.50.1980">
    <property type="entry name" value="Nitrogenase molybdenum iron protein domain"/>
    <property type="match status" value="2"/>
</dbReference>
<dbReference type="SUPFAM" id="SSF53720">
    <property type="entry name" value="ALDH-like"/>
    <property type="match status" value="1"/>
</dbReference>
<evidence type="ECO:0000256" key="13">
    <source>
        <dbReference type="RuleBase" id="RU004175"/>
    </source>
</evidence>
<feature type="binding site" evidence="8 11">
    <location>
        <position position="359"/>
    </location>
    <ligand>
        <name>substrate</name>
    </ligand>
</feature>
<name>A0A3E3E0R4_9FIRM</name>
<dbReference type="GO" id="GO:0008270">
    <property type="term" value="F:zinc ion binding"/>
    <property type="evidence" value="ECO:0007669"/>
    <property type="project" value="UniProtKB-UniRule"/>
</dbReference>
<dbReference type="GO" id="GO:0051287">
    <property type="term" value="F:NAD binding"/>
    <property type="evidence" value="ECO:0007669"/>
    <property type="project" value="InterPro"/>
</dbReference>
<evidence type="ECO:0000256" key="4">
    <source>
        <dbReference type="ARBA" id="ARBA00022723"/>
    </source>
</evidence>
<dbReference type="Pfam" id="PF00815">
    <property type="entry name" value="Histidinol_dh"/>
    <property type="match status" value="1"/>
</dbReference>
<evidence type="ECO:0000256" key="8">
    <source>
        <dbReference type="HAMAP-Rule" id="MF_01024"/>
    </source>
</evidence>
<comment type="pathway">
    <text evidence="8">Amino-acid biosynthesis; L-histidine biosynthesis; L-histidine from 5-phospho-alpha-D-ribose 1-diphosphate: step 9/9.</text>
</comment>
<keyword evidence="5 8" id="KW-0862">Zinc</keyword>
<dbReference type="UniPathway" id="UPA00031">
    <property type="reaction ID" value="UER00014"/>
</dbReference>
<evidence type="ECO:0000256" key="3">
    <source>
        <dbReference type="ARBA" id="ARBA00012965"/>
    </source>
</evidence>
<dbReference type="Gene3D" id="1.20.5.1300">
    <property type="match status" value="1"/>
</dbReference>
<dbReference type="PIRSF" id="PIRSF000099">
    <property type="entry name" value="Histidinol_dh"/>
    <property type="match status" value="1"/>
</dbReference>
<keyword evidence="8" id="KW-0520">NAD</keyword>
<dbReference type="CDD" id="cd06572">
    <property type="entry name" value="Histidinol_dh"/>
    <property type="match status" value="1"/>
</dbReference>
<feature type="binding site" evidence="8 12">
    <location>
        <position position="257"/>
    </location>
    <ligand>
        <name>Zn(2+)</name>
        <dbReference type="ChEBI" id="CHEBI:29105"/>
    </ligand>
</feature>
<feature type="binding site" evidence="8 12">
    <location>
        <position position="260"/>
    </location>
    <ligand>
        <name>Zn(2+)</name>
        <dbReference type="ChEBI" id="CHEBI:29105"/>
    </ligand>
</feature>
<feature type="binding site" evidence="8 11">
    <location>
        <position position="260"/>
    </location>
    <ligand>
        <name>substrate</name>
    </ligand>
</feature>
<dbReference type="EMBL" id="QUSM01000002">
    <property type="protein sequence ID" value="RGD75151.1"/>
    <property type="molecule type" value="Genomic_DNA"/>
</dbReference>
<dbReference type="AlphaFoldDB" id="A0A3E3E0R4"/>
<dbReference type="InterPro" id="IPR012131">
    <property type="entry name" value="Hstdl_DH"/>
</dbReference>
<dbReference type="PANTHER" id="PTHR21256:SF2">
    <property type="entry name" value="HISTIDINE BIOSYNTHESIS TRIFUNCTIONAL PROTEIN"/>
    <property type="match status" value="1"/>
</dbReference>
<evidence type="ECO:0000256" key="12">
    <source>
        <dbReference type="PIRSR" id="PIRSR000099-4"/>
    </source>
</evidence>
<keyword evidence="6 8" id="KW-0560">Oxidoreductase</keyword>
<feature type="binding site" evidence="8 11">
    <location>
        <position position="418"/>
    </location>
    <ligand>
        <name>substrate</name>
    </ligand>
</feature>
<evidence type="ECO:0000256" key="7">
    <source>
        <dbReference type="ARBA" id="ARBA00049489"/>
    </source>
</evidence>
<evidence type="ECO:0000256" key="1">
    <source>
        <dbReference type="ARBA" id="ARBA00003850"/>
    </source>
</evidence>
<feature type="active site" description="Proton acceptor" evidence="8 10">
    <location>
        <position position="325"/>
    </location>
</feature>
<reference evidence="14 15" key="1">
    <citation type="submission" date="2018-08" db="EMBL/GenBank/DDBJ databases">
        <title>A genome reference for cultivated species of the human gut microbiota.</title>
        <authorList>
            <person name="Zou Y."/>
            <person name="Xue W."/>
            <person name="Luo G."/>
        </authorList>
    </citation>
    <scope>NUCLEOTIDE SEQUENCE [LARGE SCALE GENOMIC DNA]</scope>
    <source>
        <strain evidence="14 15">AM25-6</strain>
    </source>
</reference>